<evidence type="ECO:0000256" key="1">
    <source>
        <dbReference type="ARBA" id="ARBA00007734"/>
    </source>
</evidence>
<feature type="domain" description="Transglycosylase SLT" evidence="3">
    <location>
        <begin position="179"/>
        <end position="287"/>
    </location>
</feature>
<protein>
    <submittedName>
        <fullName evidence="4">Membrane-bound lytic murein transglycosylase F</fullName>
    </submittedName>
</protein>
<feature type="region of interest" description="Disordered" evidence="2">
    <location>
        <begin position="340"/>
        <end position="366"/>
    </location>
</feature>
<dbReference type="PANTHER" id="PTHR37423:SF2">
    <property type="entry name" value="MEMBRANE-BOUND LYTIC MUREIN TRANSGLYCOSYLASE C"/>
    <property type="match status" value="1"/>
</dbReference>
<dbReference type="PANTHER" id="PTHR37423">
    <property type="entry name" value="SOLUBLE LYTIC MUREIN TRANSGLYCOSYLASE-RELATED"/>
    <property type="match status" value="1"/>
</dbReference>
<dbReference type="Gene3D" id="1.10.530.10">
    <property type="match status" value="1"/>
</dbReference>
<evidence type="ECO:0000256" key="2">
    <source>
        <dbReference type="SAM" id="MobiDB-lite"/>
    </source>
</evidence>
<dbReference type="SUPFAM" id="SSF53850">
    <property type="entry name" value="Periplasmic binding protein-like II"/>
    <property type="match status" value="1"/>
</dbReference>
<feature type="compositionally biased region" description="Basic residues" evidence="2">
    <location>
        <begin position="350"/>
        <end position="360"/>
    </location>
</feature>
<organism evidence="4 5">
    <name type="scientific">Xylanibacter ruminicola</name>
    <name type="common">Prevotella ruminicola</name>
    <dbReference type="NCBI Taxonomy" id="839"/>
    <lineage>
        <taxon>Bacteria</taxon>
        <taxon>Pseudomonadati</taxon>
        <taxon>Bacteroidota</taxon>
        <taxon>Bacteroidia</taxon>
        <taxon>Bacteroidales</taxon>
        <taxon>Prevotellaceae</taxon>
        <taxon>Xylanibacter</taxon>
    </lineage>
</organism>
<dbReference type="AlphaFoldDB" id="A0A1H5UAJ3"/>
<dbReference type="Pfam" id="PF01464">
    <property type="entry name" value="SLT"/>
    <property type="match status" value="1"/>
</dbReference>
<dbReference type="EMBL" id="FNUV01000003">
    <property type="protein sequence ID" value="SEF71277.1"/>
    <property type="molecule type" value="Genomic_DNA"/>
</dbReference>
<dbReference type="SUPFAM" id="SSF53955">
    <property type="entry name" value="Lysozyme-like"/>
    <property type="match status" value="1"/>
</dbReference>
<gene>
    <name evidence="4" type="ORF">SAMN05216354_1305</name>
</gene>
<dbReference type="Proteomes" id="UP000236735">
    <property type="component" value="Unassembled WGS sequence"/>
</dbReference>
<comment type="similarity">
    <text evidence="1">Belongs to the transglycosylase Slt family.</text>
</comment>
<evidence type="ECO:0000259" key="3">
    <source>
        <dbReference type="Pfam" id="PF01464"/>
    </source>
</evidence>
<evidence type="ECO:0000313" key="5">
    <source>
        <dbReference type="Proteomes" id="UP000236735"/>
    </source>
</evidence>
<dbReference type="CDD" id="cd13403">
    <property type="entry name" value="MLTF-like"/>
    <property type="match status" value="1"/>
</dbReference>
<dbReference type="InterPro" id="IPR023346">
    <property type="entry name" value="Lysozyme-like_dom_sf"/>
</dbReference>
<accession>A0A1H5UAJ3</accession>
<sequence>MALLLLVSCFEKKQEPIIAPWGAVTDTTAVDDDFDLHDIQTSGELIMATVSGPETYYDYHGRQLGTQYLLCQRFADSLGVHLRVDVCRDSLELVQKLDSSEVDLVAWPTPGNIVADREKPDLVAELQAWYRPELIDMVKKEEAALLTVKKVRRRIFSPMLDAKGGIISHYDQYFMTYSRDIRWDWRLMAAQCYQESTFDPKAVSFVGAKGLMQIMPGTADHLGVPRSKLYEPEANIAAAAKYIKQLQNTFADIHDHYERTNFVLASYNGGAHHIRDAMNLAKRDGKNPHRWNDVSPYVLKLAIPQYYNDPIVKYGYMRGSETVDYVQRIRQRHAGYQGVKTPHLGFHGVGKPRKAERRKSKYDIKD</sequence>
<dbReference type="RefSeq" id="WP_258042800.1">
    <property type="nucleotide sequence ID" value="NZ_FNUV01000003.1"/>
</dbReference>
<dbReference type="Gene3D" id="3.40.190.10">
    <property type="entry name" value="Periplasmic binding protein-like II"/>
    <property type="match status" value="1"/>
</dbReference>
<proteinExistence type="inferred from homology"/>
<reference evidence="4 5" key="1">
    <citation type="submission" date="2016-10" db="EMBL/GenBank/DDBJ databases">
        <authorList>
            <person name="de Groot N.N."/>
        </authorList>
    </citation>
    <scope>NUCLEOTIDE SEQUENCE [LARGE SCALE GENOMIC DNA]</scope>
    <source>
        <strain evidence="4 5">AR32</strain>
    </source>
</reference>
<evidence type="ECO:0000313" key="4">
    <source>
        <dbReference type="EMBL" id="SEF71277.1"/>
    </source>
</evidence>
<dbReference type="InterPro" id="IPR008258">
    <property type="entry name" value="Transglycosylase_SLT_dom_1"/>
</dbReference>
<name>A0A1H5UAJ3_XYLRU</name>